<dbReference type="AlphaFoldDB" id="A0A1I6KY39"/>
<dbReference type="STRING" id="1166337.SAMN05192580_1922"/>
<name>A0A1I6KY39_9SPHN</name>
<sequence>MLTTIDFEASCLPVHGRSYPIEVGICDERGARAWLIRPAPDWAGWDWTAEAEALHGITRERLAAEGLPVARVLGELAAAVHGRRLVADSYLDARWLDTLAAAAGEPAPARIEHVEAILSRGGHGDAALIEACRIADMAVPRRHAAAADATWLFTLLESLGATTEAPLFAWAPAAMPAASALS</sequence>
<reference evidence="1 2" key="1">
    <citation type="submission" date="2016-10" db="EMBL/GenBank/DDBJ databases">
        <authorList>
            <person name="de Groot N.N."/>
        </authorList>
    </citation>
    <scope>NUCLEOTIDE SEQUENCE [LARGE SCALE GENOMIC DNA]</scope>
    <source>
        <strain evidence="1 2">S5-249</strain>
    </source>
</reference>
<dbReference type="InterPro" id="IPR012337">
    <property type="entry name" value="RNaseH-like_sf"/>
</dbReference>
<keyword evidence="2" id="KW-1185">Reference proteome</keyword>
<dbReference type="EMBL" id="FOZG01000002">
    <property type="protein sequence ID" value="SFR96097.1"/>
    <property type="molecule type" value="Genomic_DNA"/>
</dbReference>
<evidence type="ECO:0000313" key="2">
    <source>
        <dbReference type="Proteomes" id="UP000198824"/>
    </source>
</evidence>
<dbReference type="SUPFAM" id="SSF53098">
    <property type="entry name" value="Ribonuclease H-like"/>
    <property type="match status" value="1"/>
</dbReference>
<protein>
    <recommendedName>
        <fullName evidence="3">Exonuclease domain-containing protein</fullName>
    </recommendedName>
</protein>
<dbReference type="GO" id="GO:0003676">
    <property type="term" value="F:nucleic acid binding"/>
    <property type="evidence" value="ECO:0007669"/>
    <property type="project" value="InterPro"/>
</dbReference>
<evidence type="ECO:0008006" key="3">
    <source>
        <dbReference type="Google" id="ProtNLM"/>
    </source>
</evidence>
<organism evidence="1 2">
    <name type="scientific">Sphingomonas jatrophae</name>
    <dbReference type="NCBI Taxonomy" id="1166337"/>
    <lineage>
        <taxon>Bacteria</taxon>
        <taxon>Pseudomonadati</taxon>
        <taxon>Pseudomonadota</taxon>
        <taxon>Alphaproteobacteria</taxon>
        <taxon>Sphingomonadales</taxon>
        <taxon>Sphingomonadaceae</taxon>
        <taxon>Sphingomonas</taxon>
    </lineage>
</organism>
<proteinExistence type="predicted"/>
<evidence type="ECO:0000313" key="1">
    <source>
        <dbReference type="EMBL" id="SFR96097.1"/>
    </source>
</evidence>
<gene>
    <name evidence="1" type="ORF">SAMN05192580_1922</name>
</gene>
<accession>A0A1I6KY39</accession>
<dbReference type="RefSeq" id="WP_207544572.1">
    <property type="nucleotide sequence ID" value="NZ_FOZG01000002.1"/>
</dbReference>
<dbReference type="Proteomes" id="UP000198824">
    <property type="component" value="Unassembled WGS sequence"/>
</dbReference>
<dbReference type="Gene3D" id="3.30.420.10">
    <property type="entry name" value="Ribonuclease H-like superfamily/Ribonuclease H"/>
    <property type="match status" value="1"/>
</dbReference>
<dbReference type="InterPro" id="IPR036397">
    <property type="entry name" value="RNaseH_sf"/>
</dbReference>